<dbReference type="GO" id="GO:0043161">
    <property type="term" value="P:proteasome-mediated ubiquitin-dependent protein catabolic process"/>
    <property type="evidence" value="ECO:0007669"/>
    <property type="project" value="TreeGrafter"/>
</dbReference>
<sequence>MFWIFFVLLIFSTGDCILIGKRDNNILIGNIYKSLWNITQNQIKSTPSPSTPSSSTTTTTSSSSSTTSSSTTSSSTTTTTTTNPCISGNLLWNKTGITVLGSTSLLVPASGVFLNANDTLYAADEAGYFVVWKLLKNAINATIVAGNYGSAGSNSSQLYYPNDVYVDRSGNMYVTDMGNCRVQKYINGSKSGITIAGINSSAGSALDQLSYQRYFTFDSTETYMYVADAGNHRVVRYLTNSTSGTNGVLVAGGNGPNNTNTSLNTPFGIHYLPSVSNDLFITNYDGHSVIRWTPGASSGTFVAGVPGVNGSDSTHLNTPMGIKIDNYMNMYVVDFANHRVQLFCANSNVGITIAGNGSAGNSATQLNNPRGIAFDSAMNMYIGDDVNGRVQKFMKL</sequence>
<dbReference type="Gene3D" id="2.40.10.500">
    <property type="match status" value="1"/>
</dbReference>
<evidence type="ECO:0000259" key="5">
    <source>
        <dbReference type="Pfam" id="PF08450"/>
    </source>
</evidence>
<dbReference type="CDD" id="cd05819">
    <property type="entry name" value="NHL"/>
    <property type="match status" value="1"/>
</dbReference>
<evidence type="ECO:0000256" key="2">
    <source>
        <dbReference type="PROSITE-ProRule" id="PRU00504"/>
    </source>
</evidence>
<feature type="compositionally biased region" description="Low complexity" evidence="3">
    <location>
        <begin position="45"/>
        <end position="80"/>
    </location>
</feature>
<dbReference type="EMBL" id="CAJNOI010000872">
    <property type="protein sequence ID" value="CAF1357053.1"/>
    <property type="molecule type" value="Genomic_DNA"/>
</dbReference>
<dbReference type="EMBL" id="CAJNOM010000342">
    <property type="protein sequence ID" value="CAF1375432.1"/>
    <property type="molecule type" value="Genomic_DNA"/>
</dbReference>
<dbReference type="Pfam" id="PF08450">
    <property type="entry name" value="SGL"/>
    <property type="match status" value="1"/>
</dbReference>
<evidence type="ECO:0000256" key="3">
    <source>
        <dbReference type="SAM" id="MobiDB-lite"/>
    </source>
</evidence>
<feature type="region of interest" description="Disordered" evidence="3">
    <location>
        <begin position="43"/>
        <end position="80"/>
    </location>
</feature>
<dbReference type="SUPFAM" id="SSF101898">
    <property type="entry name" value="NHL repeat"/>
    <property type="match status" value="1"/>
</dbReference>
<dbReference type="PANTHER" id="PTHR24104">
    <property type="entry name" value="E3 UBIQUITIN-PROTEIN LIGASE NHLRC1-RELATED"/>
    <property type="match status" value="1"/>
</dbReference>
<dbReference type="PANTHER" id="PTHR24104:SF25">
    <property type="entry name" value="PROTEIN LIN-41"/>
    <property type="match status" value="1"/>
</dbReference>
<evidence type="ECO:0000313" key="6">
    <source>
        <dbReference type="EMBL" id="CAF1357053.1"/>
    </source>
</evidence>
<evidence type="ECO:0000256" key="4">
    <source>
        <dbReference type="SAM" id="SignalP"/>
    </source>
</evidence>
<feature type="chain" id="PRO_5035606508" description="SMP-30/Gluconolactonase/LRE-like region domain-containing protein" evidence="4">
    <location>
        <begin position="17"/>
        <end position="396"/>
    </location>
</feature>
<name>A0A815HQB3_9BILA</name>
<dbReference type="InterPro" id="IPR013658">
    <property type="entry name" value="SGL"/>
</dbReference>
<dbReference type="InterPro" id="IPR050952">
    <property type="entry name" value="TRIM-NHL_E3_ligases"/>
</dbReference>
<protein>
    <recommendedName>
        <fullName evidence="5">SMP-30/Gluconolactonase/LRE-like region domain-containing protein</fullName>
    </recommendedName>
</protein>
<accession>A0A815HQB3</accession>
<dbReference type="GO" id="GO:0061630">
    <property type="term" value="F:ubiquitin protein ligase activity"/>
    <property type="evidence" value="ECO:0007669"/>
    <property type="project" value="TreeGrafter"/>
</dbReference>
<dbReference type="Gene3D" id="2.120.10.30">
    <property type="entry name" value="TolB, C-terminal domain"/>
    <property type="match status" value="1"/>
</dbReference>
<dbReference type="InterPro" id="IPR011042">
    <property type="entry name" value="6-blade_b-propeller_TolB-like"/>
</dbReference>
<evidence type="ECO:0000313" key="9">
    <source>
        <dbReference type="Proteomes" id="UP000663877"/>
    </source>
</evidence>
<keyword evidence="4" id="KW-0732">Signal</keyword>
<keyword evidence="1" id="KW-0677">Repeat</keyword>
<evidence type="ECO:0000313" key="7">
    <source>
        <dbReference type="EMBL" id="CAF1375432.1"/>
    </source>
</evidence>
<dbReference type="GO" id="GO:0000209">
    <property type="term" value="P:protein polyubiquitination"/>
    <property type="evidence" value="ECO:0007669"/>
    <property type="project" value="TreeGrafter"/>
</dbReference>
<proteinExistence type="predicted"/>
<feature type="domain" description="SMP-30/Gluconolactonase/LRE-like region" evidence="5">
    <location>
        <begin position="109"/>
        <end position="244"/>
    </location>
</feature>
<dbReference type="InterPro" id="IPR001258">
    <property type="entry name" value="NHL_repeat"/>
</dbReference>
<gene>
    <name evidence="6" type="ORF">BJG266_LOCUS35281</name>
    <name evidence="7" type="ORF">QVE165_LOCUS35348</name>
</gene>
<dbReference type="PROSITE" id="PS51125">
    <property type="entry name" value="NHL"/>
    <property type="match status" value="1"/>
</dbReference>
<dbReference type="Proteomes" id="UP000663877">
    <property type="component" value="Unassembled WGS sequence"/>
</dbReference>
<reference evidence="6" key="1">
    <citation type="submission" date="2021-02" db="EMBL/GenBank/DDBJ databases">
        <authorList>
            <person name="Nowell W R."/>
        </authorList>
    </citation>
    <scope>NUCLEOTIDE SEQUENCE</scope>
</reference>
<dbReference type="Proteomes" id="UP000663832">
    <property type="component" value="Unassembled WGS sequence"/>
</dbReference>
<feature type="repeat" description="NHL" evidence="2">
    <location>
        <begin position="145"/>
        <end position="188"/>
    </location>
</feature>
<dbReference type="SUPFAM" id="SSF63829">
    <property type="entry name" value="Calcium-dependent phosphotriesterase"/>
    <property type="match status" value="1"/>
</dbReference>
<evidence type="ECO:0000313" key="8">
    <source>
        <dbReference type="Proteomes" id="UP000663832"/>
    </source>
</evidence>
<evidence type="ECO:0000256" key="1">
    <source>
        <dbReference type="ARBA" id="ARBA00022737"/>
    </source>
</evidence>
<dbReference type="OrthoDB" id="28293at2759"/>
<comment type="caution">
    <text evidence="6">The sequence shown here is derived from an EMBL/GenBank/DDBJ whole genome shotgun (WGS) entry which is preliminary data.</text>
</comment>
<feature type="signal peptide" evidence="4">
    <location>
        <begin position="1"/>
        <end position="16"/>
    </location>
</feature>
<dbReference type="AlphaFoldDB" id="A0A815HQB3"/>
<dbReference type="GO" id="GO:0008270">
    <property type="term" value="F:zinc ion binding"/>
    <property type="evidence" value="ECO:0007669"/>
    <property type="project" value="UniProtKB-KW"/>
</dbReference>
<organism evidence="6 9">
    <name type="scientific">Adineta steineri</name>
    <dbReference type="NCBI Taxonomy" id="433720"/>
    <lineage>
        <taxon>Eukaryota</taxon>
        <taxon>Metazoa</taxon>
        <taxon>Spiralia</taxon>
        <taxon>Gnathifera</taxon>
        <taxon>Rotifera</taxon>
        <taxon>Eurotatoria</taxon>
        <taxon>Bdelloidea</taxon>
        <taxon>Adinetida</taxon>
        <taxon>Adinetidae</taxon>
        <taxon>Adineta</taxon>
    </lineage>
</organism>
<keyword evidence="8" id="KW-1185">Reference proteome</keyword>